<dbReference type="RefSeq" id="WP_129190126.1">
    <property type="nucleotide sequence ID" value="NZ_CP035491.1"/>
</dbReference>
<organism evidence="1 2">
    <name type="scientific">Agromyces protaetiae</name>
    <dbReference type="NCBI Taxonomy" id="2509455"/>
    <lineage>
        <taxon>Bacteria</taxon>
        <taxon>Bacillati</taxon>
        <taxon>Actinomycetota</taxon>
        <taxon>Actinomycetes</taxon>
        <taxon>Micrococcales</taxon>
        <taxon>Microbacteriaceae</taxon>
        <taxon>Agromyces</taxon>
    </lineage>
</organism>
<keyword evidence="2" id="KW-1185">Reference proteome</keyword>
<protein>
    <submittedName>
        <fullName evidence="1">Uncharacterized protein</fullName>
    </submittedName>
</protein>
<evidence type="ECO:0000313" key="2">
    <source>
        <dbReference type="Proteomes" id="UP000291259"/>
    </source>
</evidence>
<dbReference type="EMBL" id="CP035491">
    <property type="protein sequence ID" value="QAY73149.1"/>
    <property type="molecule type" value="Genomic_DNA"/>
</dbReference>
<dbReference type="AlphaFoldDB" id="A0A4P6FFG8"/>
<name>A0A4P6FFG8_9MICO</name>
<gene>
    <name evidence="1" type="ORF">ET445_07100</name>
</gene>
<dbReference type="OrthoDB" id="5070666at2"/>
<accession>A0A4P6FFG8</accession>
<dbReference type="Proteomes" id="UP000291259">
    <property type="component" value="Chromosome"/>
</dbReference>
<dbReference type="KEGG" id="agf:ET445_07100"/>
<proteinExistence type="predicted"/>
<reference evidence="1 2" key="1">
    <citation type="submission" date="2019-01" db="EMBL/GenBank/DDBJ databases">
        <title>Genome sequencing of strain FW100M-8.</title>
        <authorList>
            <person name="Heo J."/>
            <person name="Kim S.-J."/>
            <person name="Kim J.-S."/>
            <person name="Hong S.-B."/>
            <person name="Kwon S.-W."/>
        </authorList>
    </citation>
    <scope>NUCLEOTIDE SEQUENCE [LARGE SCALE GENOMIC DNA]</scope>
    <source>
        <strain evidence="1 2">FW100M-8</strain>
    </source>
</reference>
<evidence type="ECO:0000313" key="1">
    <source>
        <dbReference type="EMBL" id="QAY73149.1"/>
    </source>
</evidence>
<sequence>MSAAALEDRCNRLRQPVTELVATSLGAAYRPQDLPTLRTAIAAVREILAEDPSELPEGALRAWLPTGLRNLDRMDEALDAGDAAKSYAILTDKTDGFFQLTIGCAGFVGWATA</sequence>